<dbReference type="STRING" id="356829.BITS_0396"/>
<keyword evidence="1" id="KW-0067">ATP-binding</keyword>
<proteinExistence type="predicted"/>
<dbReference type="eggNOG" id="ENOG5031HGW">
    <property type="taxonomic scope" value="Bacteria"/>
</dbReference>
<dbReference type="OrthoDB" id="3268468at2"/>
<protein>
    <submittedName>
        <fullName evidence="1">Putative ATP-binding protein</fullName>
    </submittedName>
</protein>
<dbReference type="GO" id="GO:0005524">
    <property type="term" value="F:ATP binding"/>
    <property type="evidence" value="ECO:0007669"/>
    <property type="project" value="UniProtKB-KW"/>
</dbReference>
<dbReference type="RefSeq" id="WP_026642931.1">
    <property type="nucleotide sequence ID" value="NZ_JAXEUP010000014.1"/>
</dbReference>
<accession>A0A087EJY1</accession>
<evidence type="ECO:0000313" key="1">
    <source>
        <dbReference type="EMBL" id="KFJ08082.1"/>
    </source>
</evidence>
<name>A0A087EJY1_9BIFI</name>
<sequence>MDIELGIVNVARPVNFSTDDNADQVSAAIADAVANNGIINLTDTKGRHIVVPAHALGYAIIGSETKHAVGFGAL</sequence>
<dbReference type="AlphaFoldDB" id="A0A087EJY1"/>
<dbReference type="EMBL" id="JGZU01000003">
    <property type="protein sequence ID" value="KFJ08082.1"/>
    <property type="molecule type" value="Genomic_DNA"/>
</dbReference>
<dbReference type="Proteomes" id="UP000029080">
    <property type="component" value="Unassembled WGS sequence"/>
</dbReference>
<evidence type="ECO:0000313" key="2">
    <source>
        <dbReference type="Proteomes" id="UP000029080"/>
    </source>
</evidence>
<organism evidence="1 2">
    <name type="scientific">Bifidobacterium tsurumiense</name>
    <dbReference type="NCBI Taxonomy" id="356829"/>
    <lineage>
        <taxon>Bacteria</taxon>
        <taxon>Bacillati</taxon>
        <taxon>Actinomycetota</taxon>
        <taxon>Actinomycetes</taxon>
        <taxon>Bifidobacteriales</taxon>
        <taxon>Bifidobacteriaceae</taxon>
        <taxon>Bifidobacterium</taxon>
    </lineage>
</organism>
<reference evidence="1 2" key="1">
    <citation type="submission" date="2014-03" db="EMBL/GenBank/DDBJ databases">
        <title>Genomics of Bifidobacteria.</title>
        <authorList>
            <person name="Ventura M."/>
            <person name="Milani C."/>
            <person name="Lugli G.A."/>
        </authorList>
    </citation>
    <scope>NUCLEOTIDE SEQUENCE [LARGE SCALE GENOMIC DNA]</scope>
    <source>
        <strain evidence="1 2">JCM 13495</strain>
    </source>
</reference>
<gene>
    <name evidence="1" type="ORF">BITS_0396</name>
</gene>
<dbReference type="Pfam" id="PF11305">
    <property type="entry name" value="DUF3107"/>
    <property type="match status" value="1"/>
</dbReference>
<dbReference type="InterPro" id="IPR021456">
    <property type="entry name" value="DUF3107"/>
</dbReference>
<keyword evidence="2" id="KW-1185">Reference proteome</keyword>
<comment type="caution">
    <text evidence="1">The sequence shown here is derived from an EMBL/GenBank/DDBJ whole genome shotgun (WGS) entry which is preliminary data.</text>
</comment>
<keyword evidence="1" id="KW-0547">Nucleotide-binding</keyword>